<dbReference type="STRING" id="225164.V3Z8C9"/>
<dbReference type="PIRSF" id="PIRSF016184">
    <property type="entry name" value="PhzC_PhzF"/>
    <property type="match status" value="1"/>
</dbReference>
<keyword evidence="2" id="KW-0413">Isomerase</keyword>
<dbReference type="PANTHER" id="PTHR13774">
    <property type="entry name" value="PHENAZINE BIOSYNTHESIS PROTEIN"/>
    <property type="match status" value="1"/>
</dbReference>
<dbReference type="GO" id="GO:0016853">
    <property type="term" value="F:isomerase activity"/>
    <property type="evidence" value="ECO:0007669"/>
    <property type="project" value="UniProtKB-KW"/>
</dbReference>
<protein>
    <recommendedName>
        <fullName evidence="5">Phenazine biosynthesis-like domain-containing protein</fullName>
    </recommendedName>
</protein>
<dbReference type="GeneID" id="20247961"/>
<comment type="similarity">
    <text evidence="1">Belongs to the PhzF family.</text>
</comment>
<evidence type="ECO:0000313" key="3">
    <source>
        <dbReference type="EMBL" id="ESO87138.1"/>
    </source>
</evidence>
<dbReference type="CTD" id="20247961"/>
<dbReference type="SUPFAM" id="SSF54506">
    <property type="entry name" value="Diaminopimelate epimerase-like"/>
    <property type="match status" value="1"/>
</dbReference>
<dbReference type="InterPro" id="IPR003719">
    <property type="entry name" value="Phenazine_PhzF-like"/>
</dbReference>
<keyword evidence="4" id="KW-1185">Reference proteome</keyword>
<proteinExistence type="inferred from homology"/>
<dbReference type="HOGENOM" id="CLU_048756_2_2_1"/>
<dbReference type="Pfam" id="PF02567">
    <property type="entry name" value="PhzC-PhzF"/>
    <property type="match status" value="1"/>
</dbReference>
<evidence type="ECO:0000256" key="1">
    <source>
        <dbReference type="ARBA" id="ARBA00008270"/>
    </source>
</evidence>
<dbReference type="AlphaFoldDB" id="V3Z8C9"/>
<dbReference type="KEGG" id="lgi:LOTGIDRAFT_229292"/>
<dbReference type="Proteomes" id="UP000030746">
    <property type="component" value="Unassembled WGS sequence"/>
</dbReference>
<dbReference type="GO" id="GO:0005737">
    <property type="term" value="C:cytoplasm"/>
    <property type="evidence" value="ECO:0007669"/>
    <property type="project" value="TreeGrafter"/>
</dbReference>
<evidence type="ECO:0008006" key="5">
    <source>
        <dbReference type="Google" id="ProtNLM"/>
    </source>
</evidence>
<dbReference type="EMBL" id="KB202953">
    <property type="protein sequence ID" value="ESO87138.1"/>
    <property type="molecule type" value="Genomic_DNA"/>
</dbReference>
<reference evidence="3 4" key="1">
    <citation type="journal article" date="2013" name="Nature">
        <title>Insights into bilaterian evolution from three spiralian genomes.</title>
        <authorList>
            <person name="Simakov O."/>
            <person name="Marletaz F."/>
            <person name="Cho S.J."/>
            <person name="Edsinger-Gonzales E."/>
            <person name="Havlak P."/>
            <person name="Hellsten U."/>
            <person name="Kuo D.H."/>
            <person name="Larsson T."/>
            <person name="Lv J."/>
            <person name="Arendt D."/>
            <person name="Savage R."/>
            <person name="Osoegawa K."/>
            <person name="de Jong P."/>
            <person name="Grimwood J."/>
            <person name="Chapman J.A."/>
            <person name="Shapiro H."/>
            <person name="Aerts A."/>
            <person name="Otillar R.P."/>
            <person name="Terry A.Y."/>
            <person name="Boore J.L."/>
            <person name="Grigoriev I.V."/>
            <person name="Lindberg D.R."/>
            <person name="Seaver E.C."/>
            <person name="Weisblat D.A."/>
            <person name="Putnam N.H."/>
            <person name="Rokhsar D.S."/>
        </authorList>
    </citation>
    <scope>NUCLEOTIDE SEQUENCE [LARGE SCALE GENOMIC DNA]</scope>
</reference>
<gene>
    <name evidence="3" type="ORF">LOTGIDRAFT_229292</name>
</gene>
<sequence length="296" mass="32371">MSQGESSVFLVDVFAENPFTGNPAFVCLLPCNLNLSEEQMKKISAEIGCTAAFLSRINQHDTFTSASKFKLRWFTSTTEIKLCGHATLGTGAVLANYYDNKSDGITFVTSGGELVVKKEGSKLALEVPIGISEPIGKDKYSKLISAFGDIPTIKEVEYCKSLNYMLIDLQQTWSRKEFESWGPDIPTIQAAGSDGQLKIVMITMKADHDSHYQDVDGNKYDYVCRVFGPWLGAPEDPVTGSGHAVLASYWSTKLGKTQLYARQCSPRGGNVNILVKGDKVELKGSVTKVLQGVMNL</sequence>
<dbReference type="NCBIfam" id="TIGR00654">
    <property type="entry name" value="PhzF_family"/>
    <property type="match status" value="1"/>
</dbReference>
<dbReference type="RefSeq" id="XP_009062089.1">
    <property type="nucleotide sequence ID" value="XM_009063841.1"/>
</dbReference>
<accession>V3Z8C9</accession>
<evidence type="ECO:0000313" key="4">
    <source>
        <dbReference type="Proteomes" id="UP000030746"/>
    </source>
</evidence>
<dbReference type="Gene3D" id="3.10.310.10">
    <property type="entry name" value="Diaminopimelate Epimerase, Chain A, domain 1"/>
    <property type="match status" value="2"/>
</dbReference>
<dbReference type="OrthoDB" id="75169at2759"/>
<organism evidence="3 4">
    <name type="scientific">Lottia gigantea</name>
    <name type="common">Giant owl limpet</name>
    <dbReference type="NCBI Taxonomy" id="225164"/>
    <lineage>
        <taxon>Eukaryota</taxon>
        <taxon>Metazoa</taxon>
        <taxon>Spiralia</taxon>
        <taxon>Lophotrochozoa</taxon>
        <taxon>Mollusca</taxon>
        <taxon>Gastropoda</taxon>
        <taxon>Patellogastropoda</taxon>
        <taxon>Lottioidea</taxon>
        <taxon>Lottiidae</taxon>
        <taxon>Lottia</taxon>
    </lineage>
</organism>
<dbReference type="OMA" id="LVECDAI"/>
<dbReference type="PANTHER" id="PTHR13774:SF17">
    <property type="entry name" value="PHENAZINE BIOSYNTHESIS-LIKE DOMAIN-CONTAINING PROTEIN"/>
    <property type="match status" value="1"/>
</dbReference>
<name>V3Z8C9_LOTGI</name>
<evidence type="ECO:0000256" key="2">
    <source>
        <dbReference type="ARBA" id="ARBA00023235"/>
    </source>
</evidence>